<feature type="compositionally biased region" description="Polar residues" evidence="1">
    <location>
        <begin position="179"/>
        <end position="195"/>
    </location>
</feature>
<feature type="compositionally biased region" description="Basic and acidic residues" evidence="1">
    <location>
        <begin position="77"/>
        <end position="111"/>
    </location>
</feature>
<evidence type="ECO:0000313" key="2">
    <source>
        <dbReference type="EMBL" id="KAK6977986.1"/>
    </source>
</evidence>
<name>A0AAV9ZCQ2_9AGAR</name>
<dbReference type="Proteomes" id="UP001362999">
    <property type="component" value="Unassembled WGS sequence"/>
</dbReference>
<reference evidence="2 3" key="1">
    <citation type="journal article" date="2024" name="J Genomics">
        <title>Draft genome sequencing and assembly of Favolaschia claudopus CIRM-BRFM 2984 isolated from oak limbs.</title>
        <authorList>
            <person name="Navarro D."/>
            <person name="Drula E."/>
            <person name="Chaduli D."/>
            <person name="Cazenave R."/>
            <person name="Ahrendt S."/>
            <person name="Wang J."/>
            <person name="Lipzen A."/>
            <person name="Daum C."/>
            <person name="Barry K."/>
            <person name="Grigoriev I.V."/>
            <person name="Favel A."/>
            <person name="Rosso M.N."/>
            <person name="Martin F."/>
        </authorList>
    </citation>
    <scope>NUCLEOTIDE SEQUENCE [LARGE SCALE GENOMIC DNA]</scope>
    <source>
        <strain evidence="2 3">CIRM-BRFM 2984</strain>
    </source>
</reference>
<evidence type="ECO:0000256" key="1">
    <source>
        <dbReference type="SAM" id="MobiDB-lite"/>
    </source>
</evidence>
<protein>
    <recommendedName>
        <fullName evidence="4">CCHC-type domain-containing protein</fullName>
    </recommendedName>
</protein>
<keyword evidence="3" id="KW-1185">Reference proteome</keyword>
<proteinExistence type="predicted"/>
<evidence type="ECO:0008006" key="4">
    <source>
        <dbReference type="Google" id="ProtNLM"/>
    </source>
</evidence>
<feature type="region of interest" description="Disordered" evidence="1">
    <location>
        <begin position="430"/>
        <end position="451"/>
    </location>
</feature>
<evidence type="ECO:0000313" key="3">
    <source>
        <dbReference type="Proteomes" id="UP001362999"/>
    </source>
</evidence>
<dbReference type="EMBL" id="JAWWNJ010000162">
    <property type="protein sequence ID" value="KAK6977986.1"/>
    <property type="molecule type" value="Genomic_DNA"/>
</dbReference>
<feature type="region of interest" description="Disordered" evidence="1">
    <location>
        <begin position="76"/>
        <end position="121"/>
    </location>
</feature>
<gene>
    <name evidence="2" type="ORF">R3P38DRAFT_2580441</name>
</gene>
<comment type="caution">
    <text evidence="2">The sequence shown here is derived from an EMBL/GenBank/DDBJ whole genome shotgun (WGS) entry which is preliminary data.</text>
</comment>
<organism evidence="2 3">
    <name type="scientific">Favolaschia claudopus</name>
    <dbReference type="NCBI Taxonomy" id="2862362"/>
    <lineage>
        <taxon>Eukaryota</taxon>
        <taxon>Fungi</taxon>
        <taxon>Dikarya</taxon>
        <taxon>Basidiomycota</taxon>
        <taxon>Agaricomycotina</taxon>
        <taxon>Agaricomycetes</taxon>
        <taxon>Agaricomycetidae</taxon>
        <taxon>Agaricales</taxon>
        <taxon>Marasmiineae</taxon>
        <taxon>Mycenaceae</taxon>
        <taxon>Favolaschia</taxon>
    </lineage>
</organism>
<dbReference type="AlphaFoldDB" id="A0AAV9ZCQ2"/>
<feature type="region of interest" description="Disordered" evidence="1">
    <location>
        <begin position="179"/>
        <end position="199"/>
    </location>
</feature>
<accession>A0AAV9ZCQ2</accession>
<sequence>MSTAQLSTGTGNAGTPAMRLLIDPNLETCPDFSSDEYQDIRKAFSDDATAITALTIGWTKTNDKRKLQWSAQAAEDEAARQEAESLRQEAEARAAAEAQKIADEERAEAEKKKPKLGDFNADNAPPSFVEARISAFAQRKLEKMEYVVLWPFTPTGLQEAASTAISSVEDTSSFRLGTDTNDQLTIHSGPSSATHKNMKPDEELSWHDFELGHNRFIKEIIRAHWSKLHVDALTQFFYLIDTHTLREQKHGEKILIIYAARYRLDWHRTLGTEQSFNIARINETMLHKIADEYFYKIRANEADRCDFLPSFFLCARSYNSTTLPFAMVRSEPASHNSRYAPYPSAAESQGNGSSFFRPSVAKGSVVCAICLGSHENLSKCRSKALWNGSPARCYRDQSGKLTNSRGVNICLEFQRAKGCQGSRSGPRHTHECSGCGSPNHGASGCPSRQKL</sequence>